<keyword evidence="5" id="KW-1185">Reference proteome</keyword>
<evidence type="ECO:0000256" key="1">
    <source>
        <dbReference type="ARBA" id="ARBA00006096"/>
    </source>
</evidence>
<dbReference type="InterPro" id="IPR012338">
    <property type="entry name" value="Beta-lactam/transpept-like"/>
</dbReference>
<dbReference type="EMBL" id="CP032317">
    <property type="protein sequence ID" value="AYA35688.1"/>
    <property type="molecule type" value="Genomic_DNA"/>
</dbReference>
<dbReference type="GO" id="GO:0000270">
    <property type="term" value="P:peptidoglycan metabolic process"/>
    <property type="evidence" value="ECO:0007669"/>
    <property type="project" value="TreeGrafter"/>
</dbReference>
<dbReference type="AlphaFoldDB" id="A0A3B7QRT9"/>
<evidence type="ECO:0000256" key="2">
    <source>
        <dbReference type="ARBA" id="ARBA00022801"/>
    </source>
</evidence>
<dbReference type="SUPFAM" id="SSF56601">
    <property type="entry name" value="beta-lactamase/transpeptidase-like"/>
    <property type="match status" value="1"/>
</dbReference>
<evidence type="ECO:0000313" key="4">
    <source>
        <dbReference type="EMBL" id="AYA35688.1"/>
    </source>
</evidence>
<dbReference type="OrthoDB" id="9802627at2"/>
<accession>A0A3B7QRT9</accession>
<sequence length="450" mass="50946">MRRLLLLLAQLGLLVAVVQAQTPLPVAAPSASAAPAEWLLRELHNSPVLRQHHVGFQLTDVATGQPLTAWQADKYFVPASTHKLLTLYAALRILPDSVPALQYVVHGDSLIFRGTGDPTLLHGDVPSRRAYDLLKRWQGRLYYAETPAAEPKFGPGWSWDDYPYYFQPERSTFPIYGNVVRFKYRQPGQPTITVQPRWFAKYVKPAAGGATSPDHVARALEANRYTWYPSPRSSWTDESPFRTSRELLLTLLRDTLKRKVRPAPWRLRPTETPRTYYSLGIDSLLRRTMRVSDNLLAEQTLLLCSSQLGHDSLSVARVIAHARKQWLLDLPDSLAWVDGSGLSRQNLTTPRNQVALLLKLHRLVPEARLFDLLAAGGRQGTLRRVYRDPTGLWLWGKTGTLTNAHNLCGFLRTRSGQLLAFSFMNNNHLAGSPEIRNEMERVLTLVRERL</sequence>
<dbReference type="KEGG" id="hyh:D3Y59_00640"/>
<dbReference type="GO" id="GO:0004185">
    <property type="term" value="F:serine-type carboxypeptidase activity"/>
    <property type="evidence" value="ECO:0007669"/>
    <property type="project" value="InterPro"/>
</dbReference>
<name>A0A3B7QRT9_9BACT</name>
<dbReference type="Proteomes" id="UP000262802">
    <property type="component" value="Chromosome"/>
</dbReference>
<protein>
    <submittedName>
        <fullName evidence="4">Peptidase S13</fullName>
    </submittedName>
</protein>
<keyword evidence="3" id="KW-0732">Signal</keyword>
<organism evidence="4 5">
    <name type="scientific">Hymenobacter oligotrophus</name>
    <dbReference type="NCBI Taxonomy" id="2319843"/>
    <lineage>
        <taxon>Bacteria</taxon>
        <taxon>Pseudomonadati</taxon>
        <taxon>Bacteroidota</taxon>
        <taxon>Cytophagia</taxon>
        <taxon>Cytophagales</taxon>
        <taxon>Hymenobacteraceae</taxon>
        <taxon>Hymenobacter</taxon>
    </lineage>
</organism>
<gene>
    <name evidence="4" type="ORF">D3Y59_00640</name>
</gene>
<comment type="similarity">
    <text evidence="1">Belongs to the peptidase S13 family.</text>
</comment>
<dbReference type="PANTHER" id="PTHR30023">
    <property type="entry name" value="D-ALANYL-D-ALANINE CARBOXYPEPTIDASE"/>
    <property type="match status" value="1"/>
</dbReference>
<dbReference type="Pfam" id="PF02113">
    <property type="entry name" value="Peptidase_S13"/>
    <property type="match status" value="1"/>
</dbReference>
<evidence type="ECO:0000256" key="3">
    <source>
        <dbReference type="SAM" id="SignalP"/>
    </source>
</evidence>
<dbReference type="Gene3D" id="3.40.710.10">
    <property type="entry name" value="DD-peptidase/beta-lactamase superfamily"/>
    <property type="match status" value="2"/>
</dbReference>
<dbReference type="PRINTS" id="PR00922">
    <property type="entry name" value="DADACBPTASE3"/>
</dbReference>
<proteinExistence type="inferred from homology"/>
<reference evidence="4 5" key="1">
    <citation type="submission" date="2018-09" db="EMBL/GenBank/DDBJ databases">
        <title>Hymenobacter medium sp. nov., isolated from R2A medium.</title>
        <authorList>
            <person name="Yingchao G."/>
        </authorList>
    </citation>
    <scope>NUCLEOTIDE SEQUENCE [LARGE SCALE GENOMIC DNA]</scope>
    <source>
        <strain evidence="5">sh-6</strain>
    </source>
</reference>
<evidence type="ECO:0000313" key="5">
    <source>
        <dbReference type="Proteomes" id="UP000262802"/>
    </source>
</evidence>
<dbReference type="GO" id="GO:0006508">
    <property type="term" value="P:proteolysis"/>
    <property type="evidence" value="ECO:0007669"/>
    <property type="project" value="InterPro"/>
</dbReference>
<keyword evidence="2" id="KW-0378">Hydrolase</keyword>
<dbReference type="PANTHER" id="PTHR30023:SF0">
    <property type="entry name" value="PENICILLIN-SENSITIVE CARBOXYPEPTIDASE A"/>
    <property type="match status" value="1"/>
</dbReference>
<feature type="chain" id="PRO_5017792039" evidence="3">
    <location>
        <begin position="21"/>
        <end position="450"/>
    </location>
</feature>
<feature type="signal peptide" evidence="3">
    <location>
        <begin position="1"/>
        <end position="20"/>
    </location>
</feature>
<dbReference type="InterPro" id="IPR000667">
    <property type="entry name" value="Peptidase_S13"/>
</dbReference>